<evidence type="ECO:0000256" key="3">
    <source>
        <dbReference type="ARBA" id="ARBA00023140"/>
    </source>
</evidence>
<sequence length="342" mass="37900">MPKPSSKPLTIARLNDAILGCFSRAQPSETVDHLVRFLGTWSGSDKLFMLIQYSVKLLVPILHLRARLQHRAGLRKSPMSGAAEGYAKLSSLLGDSRTLWRIWGLLPIFQWLISIERNPQPTRNLLTIERLQGWSMLLYYPLEHLSYLIGHGIIPASFSLASLPLVSLLAPSSLKSRTLSLNANKLGIWSCRFWALYVLLQFLHLREDKQLLIQKHRNLKKGKALGPNEKWELGRRWDAWWSEVVVNVGYAPLTVHWSLEQGIFKNDVWVGIFGLVAAVASFRAGWKATALPPAPSASAVPSSSAASSNAPSYAAAAARAVDGEEDKEKTAQEKVGAYDVSA</sequence>
<organism evidence="6 7">
    <name type="scientific">Crucibulum laeve</name>
    <dbReference type="NCBI Taxonomy" id="68775"/>
    <lineage>
        <taxon>Eukaryota</taxon>
        <taxon>Fungi</taxon>
        <taxon>Dikarya</taxon>
        <taxon>Basidiomycota</taxon>
        <taxon>Agaricomycotina</taxon>
        <taxon>Agaricomycetes</taxon>
        <taxon>Agaricomycetidae</taxon>
        <taxon>Agaricales</taxon>
        <taxon>Agaricineae</taxon>
        <taxon>Nidulariaceae</taxon>
        <taxon>Crucibulum</taxon>
    </lineage>
</organism>
<dbReference type="GO" id="GO:0005778">
    <property type="term" value="C:peroxisomal membrane"/>
    <property type="evidence" value="ECO:0007669"/>
    <property type="project" value="UniProtKB-SubCell"/>
</dbReference>
<feature type="region of interest" description="Disordered" evidence="5">
    <location>
        <begin position="317"/>
        <end position="342"/>
    </location>
</feature>
<accession>A0A5C3LUJ2</accession>
<evidence type="ECO:0008006" key="8">
    <source>
        <dbReference type="Google" id="ProtNLM"/>
    </source>
</evidence>
<dbReference type="OrthoDB" id="10005898at2759"/>
<evidence type="ECO:0000313" key="6">
    <source>
        <dbReference type="EMBL" id="TFK36630.1"/>
    </source>
</evidence>
<dbReference type="InterPro" id="IPR008733">
    <property type="entry name" value="PEX11"/>
</dbReference>
<keyword evidence="1" id="KW-0962">Peroxisome biogenesis</keyword>
<evidence type="ECO:0000256" key="1">
    <source>
        <dbReference type="ARBA" id="ARBA00022593"/>
    </source>
</evidence>
<dbReference type="AlphaFoldDB" id="A0A5C3LUJ2"/>
<comment type="subcellular location">
    <subcellularLocation>
        <location evidence="4">Peroxisome membrane</location>
    </subcellularLocation>
</comment>
<dbReference type="GO" id="GO:0016559">
    <property type="term" value="P:peroxisome fission"/>
    <property type="evidence" value="ECO:0007669"/>
    <property type="project" value="InterPro"/>
</dbReference>
<dbReference type="PANTHER" id="PTHR12652">
    <property type="entry name" value="PEROXISOMAL BIOGENESIS FACTOR 11"/>
    <property type="match status" value="1"/>
</dbReference>
<gene>
    <name evidence="6" type="ORF">BDQ12DRAFT_699475</name>
</gene>
<keyword evidence="7" id="KW-1185">Reference proteome</keyword>
<name>A0A5C3LUJ2_9AGAR</name>
<dbReference type="EMBL" id="ML213612">
    <property type="protein sequence ID" value="TFK36630.1"/>
    <property type="molecule type" value="Genomic_DNA"/>
</dbReference>
<dbReference type="STRING" id="68775.A0A5C3LUJ2"/>
<protein>
    <recommendedName>
        <fullName evidence="8">Peroxisomal biogenesis factor 11</fullName>
    </recommendedName>
</protein>
<evidence type="ECO:0000256" key="2">
    <source>
        <dbReference type="ARBA" id="ARBA00023136"/>
    </source>
</evidence>
<dbReference type="Proteomes" id="UP000308652">
    <property type="component" value="Unassembled WGS sequence"/>
</dbReference>
<dbReference type="Pfam" id="PF05648">
    <property type="entry name" value="PEX11"/>
    <property type="match status" value="1"/>
</dbReference>
<evidence type="ECO:0000256" key="4">
    <source>
        <dbReference type="ARBA" id="ARBA00046271"/>
    </source>
</evidence>
<proteinExistence type="predicted"/>
<evidence type="ECO:0000313" key="7">
    <source>
        <dbReference type="Proteomes" id="UP000308652"/>
    </source>
</evidence>
<keyword evidence="2" id="KW-0472">Membrane</keyword>
<reference evidence="6 7" key="1">
    <citation type="journal article" date="2019" name="Nat. Ecol. Evol.">
        <title>Megaphylogeny resolves global patterns of mushroom evolution.</title>
        <authorList>
            <person name="Varga T."/>
            <person name="Krizsan K."/>
            <person name="Foldi C."/>
            <person name="Dima B."/>
            <person name="Sanchez-Garcia M."/>
            <person name="Sanchez-Ramirez S."/>
            <person name="Szollosi G.J."/>
            <person name="Szarkandi J.G."/>
            <person name="Papp V."/>
            <person name="Albert L."/>
            <person name="Andreopoulos W."/>
            <person name="Angelini C."/>
            <person name="Antonin V."/>
            <person name="Barry K.W."/>
            <person name="Bougher N.L."/>
            <person name="Buchanan P."/>
            <person name="Buyck B."/>
            <person name="Bense V."/>
            <person name="Catcheside P."/>
            <person name="Chovatia M."/>
            <person name="Cooper J."/>
            <person name="Damon W."/>
            <person name="Desjardin D."/>
            <person name="Finy P."/>
            <person name="Geml J."/>
            <person name="Haridas S."/>
            <person name="Hughes K."/>
            <person name="Justo A."/>
            <person name="Karasinski D."/>
            <person name="Kautmanova I."/>
            <person name="Kiss B."/>
            <person name="Kocsube S."/>
            <person name="Kotiranta H."/>
            <person name="LaButti K.M."/>
            <person name="Lechner B.E."/>
            <person name="Liimatainen K."/>
            <person name="Lipzen A."/>
            <person name="Lukacs Z."/>
            <person name="Mihaltcheva S."/>
            <person name="Morgado L.N."/>
            <person name="Niskanen T."/>
            <person name="Noordeloos M.E."/>
            <person name="Ohm R.A."/>
            <person name="Ortiz-Santana B."/>
            <person name="Ovrebo C."/>
            <person name="Racz N."/>
            <person name="Riley R."/>
            <person name="Savchenko A."/>
            <person name="Shiryaev A."/>
            <person name="Soop K."/>
            <person name="Spirin V."/>
            <person name="Szebenyi C."/>
            <person name="Tomsovsky M."/>
            <person name="Tulloss R.E."/>
            <person name="Uehling J."/>
            <person name="Grigoriev I.V."/>
            <person name="Vagvolgyi C."/>
            <person name="Papp T."/>
            <person name="Martin F.M."/>
            <person name="Miettinen O."/>
            <person name="Hibbett D.S."/>
            <person name="Nagy L.G."/>
        </authorList>
    </citation>
    <scope>NUCLEOTIDE SEQUENCE [LARGE SCALE GENOMIC DNA]</scope>
    <source>
        <strain evidence="6 7">CBS 166.37</strain>
    </source>
</reference>
<evidence type="ECO:0000256" key="5">
    <source>
        <dbReference type="SAM" id="MobiDB-lite"/>
    </source>
</evidence>
<dbReference type="PANTHER" id="PTHR12652:SF25">
    <property type="entry name" value="MICROBODY (PEROXISOME) PROLIFERATION PROTEIN PEROXIN 11C (EUROFUNG)"/>
    <property type="match status" value="1"/>
</dbReference>
<keyword evidence="3" id="KW-0576">Peroxisome</keyword>